<name>A0A7I4E9E4_PHYPA</name>
<dbReference type="Gramene" id="Pp3c7_5510V3.1">
    <property type="protein sequence ID" value="Pp3c7_5510V3.1"/>
    <property type="gene ID" value="Pp3c7_5510"/>
</dbReference>
<sequence>MALSYLRGRAGLGRGRRTRPRVVSFFSPATGAIEIPDQRSSETLFSSCEEEPMHECPLSIGGSIGPSDVNAASVSRREDIPESLGVWPRLGDPRRSLPVRTSVFLRICSVVCVEVLKPCIEVTVKCSWIARNRTYDQNGTCANLRMLSSLERSCIFKHVVPLILAGTYTAAIWTDNFPIS</sequence>
<evidence type="ECO:0000313" key="1">
    <source>
        <dbReference type="EnsemblPlants" id="Pp3c7_5510V3.1"/>
    </source>
</evidence>
<accession>A0A7I4E9E4</accession>
<proteinExistence type="predicted"/>
<keyword evidence="2" id="KW-1185">Reference proteome</keyword>
<evidence type="ECO:0000313" key="2">
    <source>
        <dbReference type="Proteomes" id="UP000006727"/>
    </source>
</evidence>
<dbReference type="Proteomes" id="UP000006727">
    <property type="component" value="Chromosome 7"/>
</dbReference>
<reference evidence="1 2" key="1">
    <citation type="journal article" date="2008" name="Science">
        <title>The Physcomitrella genome reveals evolutionary insights into the conquest of land by plants.</title>
        <authorList>
            <person name="Rensing S."/>
            <person name="Lang D."/>
            <person name="Zimmer A."/>
            <person name="Terry A."/>
            <person name="Salamov A."/>
            <person name="Shapiro H."/>
            <person name="Nishiyama T."/>
            <person name="Perroud P.-F."/>
            <person name="Lindquist E."/>
            <person name="Kamisugi Y."/>
            <person name="Tanahashi T."/>
            <person name="Sakakibara K."/>
            <person name="Fujita T."/>
            <person name="Oishi K."/>
            <person name="Shin-I T."/>
            <person name="Kuroki Y."/>
            <person name="Toyoda A."/>
            <person name="Suzuki Y."/>
            <person name="Hashimoto A."/>
            <person name="Yamaguchi K."/>
            <person name="Sugano A."/>
            <person name="Kohara Y."/>
            <person name="Fujiyama A."/>
            <person name="Anterola A."/>
            <person name="Aoki S."/>
            <person name="Ashton N."/>
            <person name="Barbazuk W.B."/>
            <person name="Barker E."/>
            <person name="Bennetzen J."/>
            <person name="Bezanilla M."/>
            <person name="Blankenship R."/>
            <person name="Cho S.H."/>
            <person name="Dutcher S."/>
            <person name="Estelle M."/>
            <person name="Fawcett J.A."/>
            <person name="Gundlach H."/>
            <person name="Hanada K."/>
            <person name="Heyl A."/>
            <person name="Hicks K.A."/>
            <person name="Hugh J."/>
            <person name="Lohr M."/>
            <person name="Mayer K."/>
            <person name="Melkozernov A."/>
            <person name="Murata T."/>
            <person name="Nelson D."/>
            <person name="Pils B."/>
            <person name="Prigge M."/>
            <person name="Reiss B."/>
            <person name="Renner T."/>
            <person name="Rombauts S."/>
            <person name="Rushton P."/>
            <person name="Sanderfoot A."/>
            <person name="Schween G."/>
            <person name="Shiu S.-H."/>
            <person name="Stueber K."/>
            <person name="Theodoulou F.L."/>
            <person name="Tu H."/>
            <person name="Van de Peer Y."/>
            <person name="Verrier P.J."/>
            <person name="Waters E."/>
            <person name="Wood A."/>
            <person name="Yang L."/>
            <person name="Cove D."/>
            <person name="Cuming A."/>
            <person name="Hasebe M."/>
            <person name="Lucas S."/>
            <person name="Mishler D.B."/>
            <person name="Reski R."/>
            <person name="Grigoriev I."/>
            <person name="Quatrano R.S."/>
            <person name="Boore J.L."/>
        </authorList>
    </citation>
    <scope>NUCLEOTIDE SEQUENCE [LARGE SCALE GENOMIC DNA]</scope>
    <source>
        <strain evidence="1 2">cv. Gransden 2004</strain>
    </source>
</reference>
<reference evidence="1" key="3">
    <citation type="submission" date="2020-12" db="UniProtKB">
        <authorList>
            <consortium name="EnsemblPlants"/>
        </authorList>
    </citation>
    <scope>IDENTIFICATION</scope>
</reference>
<dbReference type="AlphaFoldDB" id="A0A7I4E9E4"/>
<dbReference type="InParanoid" id="A0A7I4E9E4"/>
<organism evidence="1 2">
    <name type="scientific">Physcomitrium patens</name>
    <name type="common">Spreading-leaved earth moss</name>
    <name type="synonym">Physcomitrella patens</name>
    <dbReference type="NCBI Taxonomy" id="3218"/>
    <lineage>
        <taxon>Eukaryota</taxon>
        <taxon>Viridiplantae</taxon>
        <taxon>Streptophyta</taxon>
        <taxon>Embryophyta</taxon>
        <taxon>Bryophyta</taxon>
        <taxon>Bryophytina</taxon>
        <taxon>Bryopsida</taxon>
        <taxon>Funariidae</taxon>
        <taxon>Funariales</taxon>
        <taxon>Funariaceae</taxon>
        <taxon>Physcomitrium</taxon>
    </lineage>
</organism>
<reference evidence="1 2" key="2">
    <citation type="journal article" date="2018" name="Plant J.">
        <title>The Physcomitrella patens chromosome-scale assembly reveals moss genome structure and evolution.</title>
        <authorList>
            <person name="Lang D."/>
            <person name="Ullrich K.K."/>
            <person name="Murat F."/>
            <person name="Fuchs J."/>
            <person name="Jenkins J."/>
            <person name="Haas F.B."/>
            <person name="Piednoel M."/>
            <person name="Gundlach H."/>
            <person name="Van Bel M."/>
            <person name="Meyberg R."/>
            <person name="Vives C."/>
            <person name="Morata J."/>
            <person name="Symeonidi A."/>
            <person name="Hiss M."/>
            <person name="Muchero W."/>
            <person name="Kamisugi Y."/>
            <person name="Saleh O."/>
            <person name="Blanc G."/>
            <person name="Decker E.L."/>
            <person name="van Gessel N."/>
            <person name="Grimwood J."/>
            <person name="Hayes R.D."/>
            <person name="Graham S.W."/>
            <person name="Gunter L.E."/>
            <person name="McDaniel S.F."/>
            <person name="Hoernstein S.N.W."/>
            <person name="Larsson A."/>
            <person name="Li F.W."/>
            <person name="Perroud P.F."/>
            <person name="Phillips J."/>
            <person name="Ranjan P."/>
            <person name="Rokshar D.S."/>
            <person name="Rothfels C.J."/>
            <person name="Schneider L."/>
            <person name="Shu S."/>
            <person name="Stevenson D.W."/>
            <person name="Thummler F."/>
            <person name="Tillich M."/>
            <person name="Villarreal Aguilar J.C."/>
            <person name="Widiez T."/>
            <person name="Wong G.K."/>
            <person name="Wymore A."/>
            <person name="Zhang Y."/>
            <person name="Zimmer A.D."/>
            <person name="Quatrano R.S."/>
            <person name="Mayer K.F.X."/>
            <person name="Goodstein D."/>
            <person name="Casacuberta J.M."/>
            <person name="Vandepoele K."/>
            <person name="Reski R."/>
            <person name="Cuming A.C."/>
            <person name="Tuskan G.A."/>
            <person name="Maumus F."/>
            <person name="Salse J."/>
            <person name="Schmutz J."/>
            <person name="Rensing S.A."/>
        </authorList>
    </citation>
    <scope>NUCLEOTIDE SEQUENCE [LARGE SCALE GENOMIC DNA]</scope>
    <source>
        <strain evidence="1 2">cv. Gransden 2004</strain>
    </source>
</reference>
<dbReference type="EnsemblPlants" id="Pp3c7_5510V3.1">
    <property type="protein sequence ID" value="Pp3c7_5510V3.1"/>
    <property type="gene ID" value="Pp3c7_5510"/>
</dbReference>
<dbReference type="EMBL" id="ABEU02000007">
    <property type="status" value="NOT_ANNOTATED_CDS"/>
    <property type="molecule type" value="Genomic_DNA"/>
</dbReference>
<protein>
    <submittedName>
        <fullName evidence="1">Uncharacterized protein</fullName>
    </submittedName>
</protein>